<protein>
    <recommendedName>
        <fullName evidence="1">KIB1-4 beta-propeller domain-containing protein</fullName>
    </recommendedName>
</protein>
<dbReference type="Proteomes" id="UP000244336">
    <property type="component" value="Chromosome 8"/>
</dbReference>
<organism evidence="2 3">
    <name type="scientific">Panicum hallii var. hallii</name>
    <dbReference type="NCBI Taxonomy" id="1504633"/>
    <lineage>
        <taxon>Eukaryota</taxon>
        <taxon>Viridiplantae</taxon>
        <taxon>Streptophyta</taxon>
        <taxon>Embryophyta</taxon>
        <taxon>Tracheophyta</taxon>
        <taxon>Spermatophyta</taxon>
        <taxon>Magnoliopsida</taxon>
        <taxon>Liliopsida</taxon>
        <taxon>Poales</taxon>
        <taxon>Poaceae</taxon>
        <taxon>PACMAD clade</taxon>
        <taxon>Panicoideae</taxon>
        <taxon>Panicodae</taxon>
        <taxon>Paniceae</taxon>
        <taxon>Panicinae</taxon>
        <taxon>Panicum</taxon>
        <taxon>Panicum sect. Panicum</taxon>
    </lineage>
</organism>
<sequence length="429" mass="49126">MAAPLPRPASLQDLGEDIQHMILRRIPCGIDRGCMSLVCRAWRDVMRDQRRRLGHLLPRLPALPRLLLPAPFSVRCLASGSRVCCVLSACCVHQDHHYLAVTPPGSRCFGSHDDGWLFIETHRPRSHKAIHVRTGVVRVFPRELERRTDPYPYVHRMVIHAAALSATWPHEPNYVGAAIVTSWQHPPLGGALAVPPYRRCIALWRRGWRRAFDPVPLDHYDAALDAEDVLYDRGGRCFFFLTQGEHIRVCMPVRLRDNKLITHWETVLFCPGGRVYDQYVRARYLVVSRMDLLMVVRFTPQPNQPTSKFKVFRVAKRNNMPDAYADAFPVAQYPFAWSELHALDGRVLFVGHGCSRSYEARRYPPDFKDGIYFLDDGEFYDAAVIFGIGNGNQRRYPCSDNGKWSDGHVQRCFPRPDPSDHSAPVWILP</sequence>
<keyword evidence="3" id="KW-1185">Reference proteome</keyword>
<feature type="domain" description="KIB1-4 beta-propeller" evidence="1">
    <location>
        <begin position="103"/>
        <end position="378"/>
    </location>
</feature>
<proteinExistence type="predicted"/>
<reference evidence="2 3" key="1">
    <citation type="submission" date="2018-04" db="EMBL/GenBank/DDBJ databases">
        <title>WGS assembly of Panicum hallii var. hallii HAL2.</title>
        <authorList>
            <person name="Lovell J."/>
            <person name="Jenkins J."/>
            <person name="Lowry D."/>
            <person name="Mamidi S."/>
            <person name="Sreedasyam A."/>
            <person name="Weng X."/>
            <person name="Barry K."/>
            <person name="Bonette J."/>
            <person name="Campitelli B."/>
            <person name="Daum C."/>
            <person name="Gordon S."/>
            <person name="Gould B."/>
            <person name="Lipzen A."/>
            <person name="MacQueen A."/>
            <person name="Palacio-Mejia J."/>
            <person name="Plott C."/>
            <person name="Shakirov E."/>
            <person name="Shu S."/>
            <person name="Yoshinaga Y."/>
            <person name="Zane M."/>
            <person name="Rokhsar D."/>
            <person name="Grimwood J."/>
            <person name="Schmutz J."/>
            <person name="Juenger T."/>
        </authorList>
    </citation>
    <scope>NUCLEOTIDE SEQUENCE [LARGE SCALE GENOMIC DNA]</scope>
    <source>
        <strain evidence="3">cv. HAL2</strain>
    </source>
</reference>
<dbReference type="Pfam" id="PF03478">
    <property type="entry name" value="Beta-prop_KIB1-4"/>
    <property type="match status" value="1"/>
</dbReference>
<evidence type="ECO:0000313" key="3">
    <source>
        <dbReference type="Proteomes" id="UP000244336"/>
    </source>
</evidence>
<accession>A0A2T7CLL9</accession>
<dbReference type="AlphaFoldDB" id="A0A2T7CLL9"/>
<dbReference type="Gramene" id="PUZ44239">
    <property type="protein sequence ID" value="PUZ44239"/>
    <property type="gene ID" value="GQ55_8G074200"/>
</dbReference>
<dbReference type="PANTHER" id="PTHR33110">
    <property type="entry name" value="F-BOX/KELCH-REPEAT PROTEIN-RELATED"/>
    <property type="match status" value="1"/>
</dbReference>
<gene>
    <name evidence="2" type="ORF">GQ55_8G074200</name>
</gene>
<name>A0A2T7CLL9_9POAL</name>
<evidence type="ECO:0000313" key="2">
    <source>
        <dbReference type="EMBL" id="PUZ44239.1"/>
    </source>
</evidence>
<evidence type="ECO:0000259" key="1">
    <source>
        <dbReference type="Pfam" id="PF03478"/>
    </source>
</evidence>
<dbReference type="InterPro" id="IPR005174">
    <property type="entry name" value="KIB1-4_b-propeller"/>
</dbReference>
<dbReference type="OrthoDB" id="592721at2759"/>
<dbReference type="EMBL" id="CM009756">
    <property type="protein sequence ID" value="PUZ44239.1"/>
    <property type="molecule type" value="Genomic_DNA"/>
</dbReference>
<dbReference type="PANTHER" id="PTHR33110:SF125">
    <property type="entry name" value="OS05G0570350 PROTEIN"/>
    <property type="match status" value="1"/>
</dbReference>